<dbReference type="SUPFAM" id="SSF51556">
    <property type="entry name" value="Metallo-dependent hydrolases"/>
    <property type="match status" value="1"/>
</dbReference>
<dbReference type="Pfam" id="PF01979">
    <property type="entry name" value="Amidohydro_1"/>
    <property type="match status" value="1"/>
</dbReference>
<dbReference type="Gene3D" id="2.30.40.10">
    <property type="entry name" value="Urease, subunit C, domain 1"/>
    <property type="match status" value="1"/>
</dbReference>
<dbReference type="OrthoDB" id="194468at2759"/>
<evidence type="ECO:0000256" key="2">
    <source>
        <dbReference type="ARBA" id="ARBA00022723"/>
    </source>
</evidence>
<keyword evidence="5" id="KW-1133">Transmembrane helix</keyword>
<protein>
    <submittedName>
        <fullName evidence="7">Metallo-dependent hydrolase</fullName>
    </submittedName>
</protein>
<dbReference type="InterPro" id="IPR032466">
    <property type="entry name" value="Metal_Hydrolase"/>
</dbReference>
<keyword evidence="8" id="KW-1185">Reference proteome</keyword>
<reference evidence="7 8" key="1">
    <citation type="journal article" date="2013" name="BMC Genomics">
        <title>Genomics-driven discovery of the pneumocandin biosynthetic gene cluster in the fungus Glarea lozoyensis.</title>
        <authorList>
            <person name="Chen L."/>
            <person name="Yue Q."/>
            <person name="Zhang X."/>
            <person name="Xiang M."/>
            <person name="Wang C."/>
            <person name="Li S."/>
            <person name="Che Y."/>
            <person name="Ortiz-Lopez F.J."/>
            <person name="Bills G.F."/>
            <person name="Liu X."/>
            <person name="An Z."/>
        </authorList>
    </citation>
    <scope>NUCLEOTIDE SEQUENCE [LARGE SCALE GENOMIC DNA]</scope>
    <source>
        <strain evidence="8">ATCC 20868 / MF5171</strain>
    </source>
</reference>
<keyword evidence="3 7" id="KW-0378">Hydrolase</keyword>
<keyword evidence="4" id="KW-0862">Zinc</keyword>
<dbReference type="EMBL" id="KE145363">
    <property type="protein sequence ID" value="EPE30917.1"/>
    <property type="molecule type" value="Genomic_DNA"/>
</dbReference>
<dbReference type="RefSeq" id="XP_008082328.1">
    <property type="nucleotide sequence ID" value="XM_008084137.1"/>
</dbReference>
<name>S3CX43_GLAL2</name>
<evidence type="ECO:0000256" key="4">
    <source>
        <dbReference type="ARBA" id="ARBA00022833"/>
    </source>
</evidence>
<evidence type="ECO:0000313" key="8">
    <source>
        <dbReference type="Proteomes" id="UP000016922"/>
    </source>
</evidence>
<evidence type="ECO:0000313" key="7">
    <source>
        <dbReference type="EMBL" id="EPE30917.1"/>
    </source>
</evidence>
<evidence type="ECO:0000259" key="6">
    <source>
        <dbReference type="Pfam" id="PF01979"/>
    </source>
</evidence>
<dbReference type="eggNOG" id="KOG3968">
    <property type="taxonomic scope" value="Eukaryota"/>
</dbReference>
<dbReference type="InterPro" id="IPR011059">
    <property type="entry name" value="Metal-dep_hydrolase_composite"/>
</dbReference>
<feature type="transmembrane region" description="Helical" evidence="5">
    <location>
        <begin position="12"/>
        <end position="34"/>
    </location>
</feature>
<dbReference type="GeneID" id="19462939"/>
<evidence type="ECO:0000256" key="1">
    <source>
        <dbReference type="ARBA" id="ARBA00001947"/>
    </source>
</evidence>
<dbReference type="PANTHER" id="PTHR11271">
    <property type="entry name" value="GUANINE DEAMINASE"/>
    <property type="match status" value="1"/>
</dbReference>
<gene>
    <name evidence="7" type="ORF">GLAREA_03884</name>
</gene>
<dbReference type="InterPro" id="IPR006680">
    <property type="entry name" value="Amidohydro-rel"/>
</dbReference>
<dbReference type="PANTHER" id="PTHR11271:SF37">
    <property type="entry name" value="FAMILY PROTEIN, PUTATIVE (AFU_ORTHOLOGUE AFUA_4G00460)-RELATED"/>
    <property type="match status" value="1"/>
</dbReference>
<evidence type="ECO:0000256" key="3">
    <source>
        <dbReference type="ARBA" id="ARBA00022801"/>
    </source>
</evidence>
<sequence>MRIPTIDLRVAALLYCITLSTCSILLSGGTIISFDDATSCLRIIENGSLLITDDRITSIFDTSTPPNIPPGTEIIDCINKIISPGFVDTHRHGWQTVFKTLGSNTTLAEYLLRYGSGVAAPLFSPDDLYISQLTGIYEALNAGVTTILDHAHHTWTPEHAAMGLKASADSGARVFFGYAFQNSSADFGVPEQIAQWKNLKSSFESNTTDLVIAYDDWSGNPAGENTRAVIDLINTSNVSVLTTHSLEGPWLFGNTPTTLATLNILNTTTATIMSHASYLTPRDALLLRTYNKHISITPESEMHHGFLHPTSHLILDQASLGVDTHFTFSTDILSQARLWLQTTRALIYQSVADRWEIPSKSPFSVTQAFLLATRNGGLALGRPDLGVISVGAKADLVIFDGRSPALLGWRDAVAAVILHAGVGDMESVLVDGEFVKREGKLVVDGYEGVKTRFLEAAGRIQDVLEKTPLPAQEGSVIPGYTYGYIPQADVVRGEGTGY</sequence>
<evidence type="ECO:0000256" key="5">
    <source>
        <dbReference type="SAM" id="Phobius"/>
    </source>
</evidence>
<dbReference type="GO" id="GO:0019239">
    <property type="term" value="F:deaminase activity"/>
    <property type="evidence" value="ECO:0007669"/>
    <property type="project" value="TreeGrafter"/>
</dbReference>
<dbReference type="SUPFAM" id="SSF51338">
    <property type="entry name" value="Composite domain of metallo-dependent hydrolases"/>
    <property type="match status" value="1"/>
</dbReference>
<feature type="domain" description="Amidohydrolase-related" evidence="6">
    <location>
        <begin position="81"/>
        <end position="433"/>
    </location>
</feature>
<keyword evidence="5" id="KW-0812">Transmembrane</keyword>
<comment type="cofactor">
    <cofactor evidence="1">
        <name>Zn(2+)</name>
        <dbReference type="ChEBI" id="CHEBI:29105"/>
    </cofactor>
</comment>
<keyword evidence="5" id="KW-0472">Membrane</keyword>
<dbReference type="GO" id="GO:0005829">
    <property type="term" value="C:cytosol"/>
    <property type="evidence" value="ECO:0007669"/>
    <property type="project" value="TreeGrafter"/>
</dbReference>
<dbReference type="HOGENOM" id="CLU_012358_11_1_1"/>
<dbReference type="OMA" id="RVFWSYA"/>
<dbReference type="Proteomes" id="UP000016922">
    <property type="component" value="Unassembled WGS sequence"/>
</dbReference>
<dbReference type="GO" id="GO:0046872">
    <property type="term" value="F:metal ion binding"/>
    <property type="evidence" value="ECO:0007669"/>
    <property type="project" value="UniProtKB-KW"/>
</dbReference>
<proteinExistence type="predicted"/>
<dbReference type="KEGG" id="glz:GLAREA_03884"/>
<accession>S3CX43</accession>
<dbReference type="InterPro" id="IPR051607">
    <property type="entry name" value="Metallo-dep_hydrolases"/>
</dbReference>
<dbReference type="Gene3D" id="3.20.20.140">
    <property type="entry name" value="Metal-dependent hydrolases"/>
    <property type="match status" value="1"/>
</dbReference>
<organism evidence="7 8">
    <name type="scientific">Glarea lozoyensis (strain ATCC 20868 / MF5171)</name>
    <dbReference type="NCBI Taxonomy" id="1116229"/>
    <lineage>
        <taxon>Eukaryota</taxon>
        <taxon>Fungi</taxon>
        <taxon>Dikarya</taxon>
        <taxon>Ascomycota</taxon>
        <taxon>Pezizomycotina</taxon>
        <taxon>Leotiomycetes</taxon>
        <taxon>Helotiales</taxon>
        <taxon>Helotiaceae</taxon>
        <taxon>Glarea</taxon>
    </lineage>
</organism>
<dbReference type="AlphaFoldDB" id="S3CX43"/>
<keyword evidence="2" id="KW-0479">Metal-binding</keyword>